<comment type="subcellular location">
    <subcellularLocation>
        <location evidence="1">Cell membrane</location>
        <topology evidence="1">Multi-pass membrane protein</topology>
    </subcellularLocation>
</comment>
<gene>
    <name evidence="8" type="ORF">SCA03_39720</name>
</gene>
<feature type="transmembrane region" description="Helical" evidence="7">
    <location>
        <begin position="32"/>
        <end position="52"/>
    </location>
</feature>
<name>A0A4Y3R1H2_STRCI</name>
<evidence type="ECO:0000256" key="7">
    <source>
        <dbReference type="SAM" id="Phobius"/>
    </source>
</evidence>
<keyword evidence="4 7" id="KW-1133">Transmembrane helix</keyword>
<sequence length="329" mass="33720">MAIDTQPGHRLDKRPGGNRPPQMASRFLKENGALGALIAMVVLLAFMSGDFLTTQNLLNVGVQAAVTAILAFGVTFAIVSGGIDLSVGSVAAFSGIMLGWLGTQGVPIWLAFVLAIATGTACGLVNGLLISYGKLPPFIATLAMLSAARGLALVLSDGTPITLPESVSWIGETIGDWLPVPVIVMIVMCVITALVLIKTYSGRAMYAIGGNEEAAHLSGIRVRRQKLVIYALVGAFAAVAGIVLASRLASAQPQAADGYELDAIAAVVIGGASLAGGVGKASGTLVGALILAVLRNGLNLLDVSAFWQQVVIGAVIALAVLLDTLRRRA</sequence>
<dbReference type="OrthoDB" id="9808136at2"/>
<organism evidence="8 9">
    <name type="scientific">Streptomyces cacaoi</name>
    <dbReference type="NCBI Taxonomy" id="1898"/>
    <lineage>
        <taxon>Bacteria</taxon>
        <taxon>Bacillati</taxon>
        <taxon>Actinomycetota</taxon>
        <taxon>Actinomycetes</taxon>
        <taxon>Kitasatosporales</taxon>
        <taxon>Streptomycetaceae</taxon>
        <taxon>Streptomyces</taxon>
    </lineage>
</organism>
<proteinExistence type="predicted"/>
<dbReference type="GO" id="GO:0022857">
    <property type="term" value="F:transmembrane transporter activity"/>
    <property type="evidence" value="ECO:0007669"/>
    <property type="project" value="InterPro"/>
</dbReference>
<reference evidence="8 9" key="1">
    <citation type="submission" date="2019-06" db="EMBL/GenBank/DDBJ databases">
        <title>Whole genome shotgun sequence of Streptomyces cacaoi subsp. cacaoi NBRC 12748.</title>
        <authorList>
            <person name="Hosoyama A."/>
            <person name="Uohara A."/>
            <person name="Ohji S."/>
            <person name="Ichikawa N."/>
        </authorList>
    </citation>
    <scope>NUCLEOTIDE SEQUENCE [LARGE SCALE GENOMIC DNA]</scope>
    <source>
        <strain evidence="8 9">NBRC 12748</strain>
    </source>
</reference>
<evidence type="ECO:0000256" key="6">
    <source>
        <dbReference type="SAM" id="MobiDB-lite"/>
    </source>
</evidence>
<dbReference type="InterPro" id="IPR001851">
    <property type="entry name" value="ABC_transp_permease"/>
</dbReference>
<evidence type="ECO:0000256" key="5">
    <source>
        <dbReference type="ARBA" id="ARBA00023136"/>
    </source>
</evidence>
<evidence type="ECO:0000256" key="3">
    <source>
        <dbReference type="ARBA" id="ARBA00022692"/>
    </source>
</evidence>
<dbReference type="Pfam" id="PF02653">
    <property type="entry name" value="BPD_transp_2"/>
    <property type="match status" value="1"/>
</dbReference>
<feature type="transmembrane region" description="Helical" evidence="7">
    <location>
        <begin position="58"/>
        <end position="78"/>
    </location>
</feature>
<feature type="region of interest" description="Disordered" evidence="6">
    <location>
        <begin position="1"/>
        <end position="22"/>
    </location>
</feature>
<feature type="transmembrane region" description="Helical" evidence="7">
    <location>
        <begin position="227"/>
        <end position="249"/>
    </location>
</feature>
<dbReference type="EMBL" id="BJMM01000020">
    <property type="protein sequence ID" value="GEB51421.1"/>
    <property type="molecule type" value="Genomic_DNA"/>
</dbReference>
<dbReference type="AlphaFoldDB" id="A0A4Y3R1H2"/>
<keyword evidence="9" id="KW-1185">Reference proteome</keyword>
<comment type="caution">
    <text evidence="8">The sequence shown here is derived from an EMBL/GenBank/DDBJ whole genome shotgun (WGS) entry which is preliminary data.</text>
</comment>
<keyword evidence="3 7" id="KW-0812">Transmembrane</keyword>
<evidence type="ECO:0008006" key="10">
    <source>
        <dbReference type="Google" id="ProtNLM"/>
    </source>
</evidence>
<feature type="transmembrane region" description="Helical" evidence="7">
    <location>
        <begin position="108"/>
        <end position="130"/>
    </location>
</feature>
<feature type="transmembrane region" description="Helical" evidence="7">
    <location>
        <begin position="85"/>
        <end position="102"/>
    </location>
</feature>
<evidence type="ECO:0000256" key="4">
    <source>
        <dbReference type="ARBA" id="ARBA00022989"/>
    </source>
</evidence>
<feature type="transmembrane region" description="Helical" evidence="7">
    <location>
        <begin position="176"/>
        <end position="197"/>
    </location>
</feature>
<evidence type="ECO:0000313" key="9">
    <source>
        <dbReference type="Proteomes" id="UP000319210"/>
    </source>
</evidence>
<accession>A0A4Y3R1H2</accession>
<keyword evidence="2" id="KW-1003">Cell membrane</keyword>
<protein>
    <recommendedName>
        <fullName evidence="10">ABC transporter permease</fullName>
    </recommendedName>
</protein>
<dbReference type="GO" id="GO:0005886">
    <property type="term" value="C:plasma membrane"/>
    <property type="evidence" value="ECO:0007669"/>
    <property type="project" value="UniProtKB-SubCell"/>
</dbReference>
<evidence type="ECO:0000256" key="2">
    <source>
        <dbReference type="ARBA" id="ARBA00022475"/>
    </source>
</evidence>
<feature type="transmembrane region" description="Helical" evidence="7">
    <location>
        <begin position="137"/>
        <end position="156"/>
    </location>
</feature>
<dbReference type="PANTHER" id="PTHR32196">
    <property type="entry name" value="ABC TRANSPORTER PERMEASE PROTEIN YPHD-RELATED-RELATED"/>
    <property type="match status" value="1"/>
</dbReference>
<evidence type="ECO:0000313" key="8">
    <source>
        <dbReference type="EMBL" id="GEB51421.1"/>
    </source>
</evidence>
<dbReference type="CDD" id="cd06579">
    <property type="entry name" value="TM_PBP1_transp_AraH_like"/>
    <property type="match status" value="1"/>
</dbReference>
<keyword evidence="5 7" id="KW-0472">Membrane</keyword>
<dbReference type="PANTHER" id="PTHR32196:SF72">
    <property type="entry name" value="RIBOSE IMPORT PERMEASE PROTEIN RBSC"/>
    <property type="match status" value="1"/>
</dbReference>
<feature type="transmembrane region" description="Helical" evidence="7">
    <location>
        <begin position="306"/>
        <end position="325"/>
    </location>
</feature>
<evidence type="ECO:0000256" key="1">
    <source>
        <dbReference type="ARBA" id="ARBA00004651"/>
    </source>
</evidence>
<dbReference type="Proteomes" id="UP000319210">
    <property type="component" value="Unassembled WGS sequence"/>
</dbReference>